<dbReference type="GO" id="GO:0015288">
    <property type="term" value="F:porin activity"/>
    <property type="evidence" value="ECO:0007669"/>
    <property type="project" value="TreeGrafter"/>
</dbReference>
<dbReference type="PANTHER" id="PTHR30026">
    <property type="entry name" value="OUTER MEMBRANE PROTEIN TOLC"/>
    <property type="match status" value="1"/>
</dbReference>
<dbReference type="GO" id="GO:0009279">
    <property type="term" value="C:cell outer membrane"/>
    <property type="evidence" value="ECO:0007669"/>
    <property type="project" value="UniProtKB-SubCell"/>
</dbReference>
<evidence type="ECO:0000256" key="7">
    <source>
        <dbReference type="ARBA" id="ARBA00023237"/>
    </source>
</evidence>
<accession>A0A640VP46</accession>
<dbReference type="GO" id="GO:0015562">
    <property type="term" value="F:efflux transmembrane transporter activity"/>
    <property type="evidence" value="ECO:0007669"/>
    <property type="project" value="InterPro"/>
</dbReference>
<evidence type="ECO:0000313" key="9">
    <source>
        <dbReference type="Proteomes" id="UP000436522"/>
    </source>
</evidence>
<keyword evidence="6" id="KW-0472">Membrane</keyword>
<dbReference type="Gene3D" id="1.20.1600.10">
    <property type="entry name" value="Outer membrane efflux proteins (OEP)"/>
    <property type="match status" value="1"/>
</dbReference>
<keyword evidence="7" id="KW-0998">Cell outer membrane</keyword>
<evidence type="ECO:0000256" key="5">
    <source>
        <dbReference type="ARBA" id="ARBA00022692"/>
    </source>
</evidence>
<evidence type="ECO:0000256" key="6">
    <source>
        <dbReference type="ARBA" id="ARBA00023136"/>
    </source>
</evidence>
<protein>
    <submittedName>
        <fullName evidence="8">Agglutination protein</fullName>
    </submittedName>
</protein>
<dbReference type="OrthoDB" id="9814637at2"/>
<evidence type="ECO:0000256" key="1">
    <source>
        <dbReference type="ARBA" id="ARBA00004442"/>
    </source>
</evidence>
<dbReference type="GO" id="GO:1990281">
    <property type="term" value="C:efflux pump complex"/>
    <property type="evidence" value="ECO:0007669"/>
    <property type="project" value="TreeGrafter"/>
</dbReference>
<keyword evidence="4" id="KW-1134">Transmembrane beta strand</keyword>
<name>A0A640VP46_9RHOB</name>
<evidence type="ECO:0000256" key="2">
    <source>
        <dbReference type="ARBA" id="ARBA00007613"/>
    </source>
</evidence>
<dbReference type="InterPro" id="IPR003423">
    <property type="entry name" value="OMP_efflux"/>
</dbReference>
<dbReference type="EMBL" id="BLIV01000003">
    <property type="protein sequence ID" value="GFE50003.1"/>
    <property type="molecule type" value="Genomic_DNA"/>
</dbReference>
<dbReference type="SUPFAM" id="SSF56954">
    <property type="entry name" value="Outer membrane efflux proteins (OEP)"/>
    <property type="match status" value="1"/>
</dbReference>
<gene>
    <name evidence="8" type="ORF">So717_17560</name>
</gene>
<evidence type="ECO:0000256" key="3">
    <source>
        <dbReference type="ARBA" id="ARBA00022448"/>
    </source>
</evidence>
<keyword evidence="3" id="KW-0813">Transport</keyword>
<proteinExistence type="inferred from homology"/>
<dbReference type="Proteomes" id="UP000436522">
    <property type="component" value="Unassembled WGS sequence"/>
</dbReference>
<sequence length="457" mass="50802">MKRMREVLWVGLGFIWAAGHGGAEPLADAVRHAVTTNPSIQASRAEMRASAYELLELRGEFEPRVVLQGETGRQRVDDPTSLSAAENDRTTSRHQLGLRAELVIFDGFRRANLVYANAARVDGSIFSLLDASETMALNATEAYIDVHRHRQLLEVAKRNVATHEDIGTQVRELVQGGRLPYSDELTIDDRVRAARLAQLDVERALRDANARYERVIGRRPGPGMYVPMPGPPPSLDQLTRIAVKNSYRVQFARTQIDQTRYQAEVTLSDRLPELSLNAGVVRDINRNGVDGTRTDQTLGLGLRWTLYQGGRAAERRALAERNSKALAQQAVAVRDVRELAARSWNSYRTNADRSAQLNDQLRINRLIVEVYGDEFLAAKRTLLDLLDVERARFNVEFEAVGARAGLAFSGYRALAAQSLLAAHFGLAKSDLALEPAFQSRVDNKPGAIFDVTIEPLK</sequence>
<keyword evidence="9" id="KW-1185">Reference proteome</keyword>
<comment type="similarity">
    <text evidence="2">Belongs to the outer membrane factor (OMF) (TC 1.B.17) family.</text>
</comment>
<comment type="subcellular location">
    <subcellularLocation>
        <location evidence="1">Cell outer membrane</location>
    </subcellularLocation>
</comment>
<comment type="caution">
    <text evidence="8">The sequence shown here is derived from an EMBL/GenBank/DDBJ whole genome shotgun (WGS) entry which is preliminary data.</text>
</comment>
<dbReference type="PANTHER" id="PTHR30026:SF22">
    <property type="entry name" value="OUTER MEMBRANE EFFLUX PROTEIN"/>
    <property type="match status" value="1"/>
</dbReference>
<dbReference type="Pfam" id="PF02321">
    <property type="entry name" value="OEP"/>
    <property type="match status" value="2"/>
</dbReference>
<evidence type="ECO:0000313" key="8">
    <source>
        <dbReference type="EMBL" id="GFE50003.1"/>
    </source>
</evidence>
<dbReference type="InterPro" id="IPR051906">
    <property type="entry name" value="TolC-like"/>
</dbReference>
<evidence type="ECO:0000256" key="4">
    <source>
        <dbReference type="ARBA" id="ARBA00022452"/>
    </source>
</evidence>
<reference evidence="8 9" key="1">
    <citation type="submission" date="2019-12" db="EMBL/GenBank/DDBJ databases">
        <title>Roseobacter cerasinus sp. nov., isolated from seawater around aquaculture.</title>
        <authorList>
            <person name="Muramatsu S."/>
            <person name="Takabe Y."/>
            <person name="Mori K."/>
            <person name="Takaichi S."/>
            <person name="Hanada S."/>
        </authorList>
    </citation>
    <scope>NUCLEOTIDE SEQUENCE [LARGE SCALE GENOMIC DNA]</scope>
    <source>
        <strain evidence="8 9">AI77</strain>
    </source>
</reference>
<dbReference type="AlphaFoldDB" id="A0A640VP46"/>
<keyword evidence="5" id="KW-0812">Transmembrane</keyword>
<organism evidence="8 9">
    <name type="scientific">Roseobacter cerasinus</name>
    <dbReference type="NCBI Taxonomy" id="2602289"/>
    <lineage>
        <taxon>Bacteria</taxon>
        <taxon>Pseudomonadati</taxon>
        <taxon>Pseudomonadota</taxon>
        <taxon>Alphaproteobacteria</taxon>
        <taxon>Rhodobacterales</taxon>
        <taxon>Roseobacteraceae</taxon>
        <taxon>Roseobacter</taxon>
    </lineage>
</organism>